<reference evidence="5" key="1">
    <citation type="submission" date="2015-10" db="EMBL/GenBank/DDBJ databases">
        <authorList>
            <person name="Luecker S."/>
            <person name="Luecker S."/>
        </authorList>
    </citation>
    <scope>NUCLEOTIDE SEQUENCE [LARGE SCALE GENOMIC DNA]</scope>
</reference>
<evidence type="ECO:0000256" key="1">
    <source>
        <dbReference type="SAM" id="MobiDB-lite"/>
    </source>
</evidence>
<evidence type="ECO:0000256" key="2">
    <source>
        <dbReference type="SAM" id="Phobius"/>
    </source>
</evidence>
<evidence type="ECO:0000313" key="5">
    <source>
        <dbReference type="Proteomes" id="UP000198736"/>
    </source>
</evidence>
<dbReference type="Proteomes" id="UP000198736">
    <property type="component" value="Unassembled WGS sequence"/>
</dbReference>
<dbReference type="InterPro" id="IPR029787">
    <property type="entry name" value="Nucleotide_cyclase"/>
</dbReference>
<dbReference type="InterPro" id="IPR050706">
    <property type="entry name" value="Cyclic-di-GMP_PDE-like"/>
</dbReference>
<keyword evidence="2" id="KW-0472">Membrane</keyword>
<evidence type="ECO:0000259" key="3">
    <source>
        <dbReference type="PROSITE" id="PS50887"/>
    </source>
</evidence>
<feature type="region of interest" description="Disordered" evidence="1">
    <location>
        <begin position="230"/>
        <end position="250"/>
    </location>
</feature>
<dbReference type="EMBL" id="CZPZ01000001">
    <property type="protein sequence ID" value="CUS31581.1"/>
    <property type="molecule type" value="Genomic_DNA"/>
</dbReference>
<dbReference type="InterPro" id="IPR043128">
    <property type="entry name" value="Rev_trsase/Diguanyl_cyclase"/>
</dbReference>
<keyword evidence="2" id="KW-1133">Transmembrane helix</keyword>
<dbReference type="GO" id="GO:0071111">
    <property type="term" value="F:cyclic-guanylate-specific phosphodiesterase activity"/>
    <property type="evidence" value="ECO:0007669"/>
    <property type="project" value="InterPro"/>
</dbReference>
<dbReference type="CDD" id="cd01949">
    <property type="entry name" value="GGDEF"/>
    <property type="match status" value="1"/>
</dbReference>
<dbReference type="Gene3D" id="3.30.70.270">
    <property type="match status" value="1"/>
</dbReference>
<dbReference type="AlphaFoldDB" id="A0A0S4L4C2"/>
<dbReference type="PANTHER" id="PTHR33121">
    <property type="entry name" value="CYCLIC DI-GMP PHOSPHODIESTERASE PDEF"/>
    <property type="match status" value="1"/>
</dbReference>
<sequence length="250" mass="26932">MAWIEPTPADSRSVVDVLSVRLVVGWMGLCVAAGFSVVGFLYWPYAQDLARRELDRVPSAYDGVTGLPTRRLFLVLLKQALSRAETTKRRVAVLVCSLEQFRPLSTASAAPNMTLVVRVQAARIKSALQPHDVVARLNEYTFAVIVDNLASQDDARVSAEKIQSAIALPLLIEGQELLMSCRIGGIVGPQQGTDAESLLEAGSDVFENGRSHAEGSTLIVAAPQPWLTGHETSSFPPASDRHAASLTSHC</sequence>
<dbReference type="RefSeq" id="WP_175304303.1">
    <property type="nucleotide sequence ID" value="NZ_CZPZ01000001.1"/>
</dbReference>
<organism evidence="4 5">
    <name type="scientific">Candidatus Nitrospira nitrificans</name>
    <dbReference type="NCBI Taxonomy" id="1742973"/>
    <lineage>
        <taxon>Bacteria</taxon>
        <taxon>Pseudomonadati</taxon>
        <taxon>Nitrospirota</taxon>
        <taxon>Nitrospiria</taxon>
        <taxon>Nitrospirales</taxon>
        <taxon>Nitrospiraceae</taxon>
        <taxon>Nitrospira</taxon>
    </lineage>
</organism>
<dbReference type="STRING" id="1742973.COMA2_10186"/>
<feature type="domain" description="GGDEF" evidence="3">
    <location>
        <begin position="89"/>
        <end position="224"/>
    </location>
</feature>
<keyword evidence="2" id="KW-0812">Transmembrane</keyword>
<accession>A0A0S4L4C2</accession>
<dbReference type="PANTHER" id="PTHR33121:SF70">
    <property type="entry name" value="SIGNALING PROTEIN YKOW"/>
    <property type="match status" value="1"/>
</dbReference>
<proteinExistence type="predicted"/>
<keyword evidence="5" id="KW-1185">Reference proteome</keyword>
<dbReference type="SUPFAM" id="SSF55073">
    <property type="entry name" value="Nucleotide cyclase"/>
    <property type="match status" value="1"/>
</dbReference>
<protein>
    <recommendedName>
        <fullName evidence="3">GGDEF domain-containing protein</fullName>
    </recommendedName>
</protein>
<feature type="transmembrane region" description="Helical" evidence="2">
    <location>
        <begin position="20"/>
        <end position="43"/>
    </location>
</feature>
<dbReference type="InterPro" id="IPR000160">
    <property type="entry name" value="GGDEF_dom"/>
</dbReference>
<dbReference type="SMART" id="SM00267">
    <property type="entry name" value="GGDEF"/>
    <property type="match status" value="1"/>
</dbReference>
<dbReference type="PROSITE" id="PS50887">
    <property type="entry name" value="GGDEF"/>
    <property type="match status" value="1"/>
</dbReference>
<dbReference type="Pfam" id="PF00990">
    <property type="entry name" value="GGDEF"/>
    <property type="match status" value="1"/>
</dbReference>
<evidence type="ECO:0000313" key="4">
    <source>
        <dbReference type="EMBL" id="CUS31581.1"/>
    </source>
</evidence>
<name>A0A0S4L4C2_9BACT</name>
<gene>
    <name evidence="4" type="ORF">COMA2_10186</name>
</gene>